<evidence type="ECO:0000256" key="1">
    <source>
        <dbReference type="SAM" id="MobiDB-lite"/>
    </source>
</evidence>
<protein>
    <submittedName>
        <fullName evidence="5">Uncharacterized protein</fullName>
    </submittedName>
</protein>
<dbReference type="Proteomes" id="UP000663842">
    <property type="component" value="Unassembled WGS sequence"/>
</dbReference>
<dbReference type="EMBL" id="CAJNRE010011081">
    <property type="protein sequence ID" value="CAF2098379.1"/>
    <property type="molecule type" value="Genomic_DNA"/>
</dbReference>
<reference evidence="5" key="1">
    <citation type="submission" date="2021-02" db="EMBL/GenBank/DDBJ databases">
        <authorList>
            <person name="Nowell W R."/>
        </authorList>
    </citation>
    <scope>NUCLEOTIDE SEQUENCE</scope>
</reference>
<dbReference type="Proteomes" id="UP000663834">
    <property type="component" value="Unassembled WGS sequence"/>
</dbReference>
<dbReference type="EMBL" id="CAJOBH010003266">
    <property type="protein sequence ID" value="CAF3945064.1"/>
    <property type="molecule type" value="Genomic_DNA"/>
</dbReference>
<keyword evidence="2" id="KW-0812">Transmembrane</keyword>
<evidence type="ECO:0000313" key="3">
    <source>
        <dbReference type="EMBL" id="CAF1602669.1"/>
    </source>
</evidence>
<evidence type="ECO:0000313" key="8">
    <source>
        <dbReference type="EMBL" id="CAF4021927.1"/>
    </source>
</evidence>
<gene>
    <name evidence="7" type="ORF">BYL167_LOCUS10713</name>
    <name evidence="4" type="ORF">CJN711_LOCUS37175</name>
    <name evidence="8" type="ORF">GIL414_LOCUS12918</name>
    <name evidence="3" type="ORF">KQP761_LOCUS22478</name>
    <name evidence="6" type="ORF">MBJ925_LOCUS21807</name>
    <name evidence="9" type="ORF">UXM345_LOCUS26771</name>
    <name evidence="5" type="ORF">XDN619_LOCUS17852</name>
</gene>
<dbReference type="OrthoDB" id="10043005at2759"/>
<keyword evidence="2" id="KW-0472">Membrane</keyword>
<proteinExistence type="predicted"/>
<evidence type="ECO:0000313" key="9">
    <source>
        <dbReference type="EMBL" id="CAF4179551.1"/>
    </source>
</evidence>
<dbReference type="EMBL" id="CAJNOW010011741">
    <property type="protein sequence ID" value="CAF1602669.1"/>
    <property type="molecule type" value="Genomic_DNA"/>
</dbReference>
<evidence type="ECO:0000313" key="6">
    <source>
        <dbReference type="EMBL" id="CAF2098379.1"/>
    </source>
</evidence>
<evidence type="ECO:0000256" key="2">
    <source>
        <dbReference type="SAM" id="Phobius"/>
    </source>
</evidence>
<accession>A0A816T9Y0</accession>
<dbReference type="Proteomes" id="UP000681720">
    <property type="component" value="Unassembled WGS sequence"/>
</dbReference>
<dbReference type="AlphaFoldDB" id="A0A816T9Y0"/>
<organism evidence="5 10">
    <name type="scientific">Rotaria magnacalcarata</name>
    <dbReference type="NCBI Taxonomy" id="392030"/>
    <lineage>
        <taxon>Eukaryota</taxon>
        <taxon>Metazoa</taxon>
        <taxon>Spiralia</taxon>
        <taxon>Gnathifera</taxon>
        <taxon>Rotifera</taxon>
        <taxon>Eurotatoria</taxon>
        <taxon>Bdelloidea</taxon>
        <taxon>Philodinida</taxon>
        <taxon>Philodinidae</taxon>
        <taxon>Rotaria</taxon>
    </lineage>
</organism>
<comment type="caution">
    <text evidence="5">The sequence shown here is derived from an EMBL/GenBank/DDBJ whole genome shotgun (WGS) entry which is preliminary data.</text>
</comment>
<dbReference type="EMBL" id="CAJNOV010018023">
    <property type="protein sequence ID" value="CAF1615748.1"/>
    <property type="molecule type" value="Genomic_DNA"/>
</dbReference>
<evidence type="ECO:0000313" key="5">
    <source>
        <dbReference type="EMBL" id="CAF2096753.1"/>
    </source>
</evidence>
<sequence length="285" mass="31105">MTSWDNNSFSRPVDPSSSMRNAPALSMSTNNFFAPSPRYSSQVHPQYSDDGRQIQQPGYQTKYTEASQATRVDFSQTSKPKSWTDHITVSHVIGFLPGLVLTAIPMGILITLYVLACKFLRVAIILSNALMNVYFTNSRASSNNTTARTESSTSATSVTLPYQCTSCSSINDMTRLSTYTAGCCPCDSAYNGWYRFTGSSGSQLITFPVNTGFCSTNAPGWWNGTHPSTVGATANGNFCANYAGYICNPSYSTASVLATNCNGFYVYYLVPLYCCCGIYPRYCTI</sequence>
<feature type="region of interest" description="Disordered" evidence="1">
    <location>
        <begin position="1"/>
        <end position="22"/>
    </location>
</feature>
<dbReference type="Proteomes" id="UP000681967">
    <property type="component" value="Unassembled WGS sequence"/>
</dbReference>
<dbReference type="Proteomes" id="UP000663824">
    <property type="component" value="Unassembled WGS sequence"/>
</dbReference>
<dbReference type="EMBL" id="CAJNRG010007657">
    <property type="protein sequence ID" value="CAF2096753.1"/>
    <property type="molecule type" value="Genomic_DNA"/>
</dbReference>
<dbReference type="Proteomes" id="UP000663855">
    <property type="component" value="Unassembled WGS sequence"/>
</dbReference>
<dbReference type="EMBL" id="CAJOBF010005559">
    <property type="protein sequence ID" value="CAF4179551.1"/>
    <property type="molecule type" value="Genomic_DNA"/>
</dbReference>
<name>A0A816T9Y0_9BILA</name>
<keyword evidence="2" id="KW-1133">Transmembrane helix</keyword>
<evidence type="ECO:0000313" key="4">
    <source>
        <dbReference type="EMBL" id="CAF1615748.1"/>
    </source>
</evidence>
<dbReference type="Proteomes" id="UP000663887">
    <property type="component" value="Unassembled WGS sequence"/>
</dbReference>
<dbReference type="EMBL" id="CAJOBJ010005132">
    <property type="protein sequence ID" value="CAF4021927.1"/>
    <property type="molecule type" value="Genomic_DNA"/>
</dbReference>
<evidence type="ECO:0000313" key="10">
    <source>
        <dbReference type="Proteomes" id="UP000663887"/>
    </source>
</evidence>
<feature type="transmembrane region" description="Helical" evidence="2">
    <location>
        <begin position="92"/>
        <end position="116"/>
    </location>
</feature>
<evidence type="ECO:0000313" key="7">
    <source>
        <dbReference type="EMBL" id="CAF3945064.1"/>
    </source>
</evidence>